<dbReference type="Proteomes" id="UP000069272">
    <property type="component" value="Chromosome 3L"/>
</dbReference>
<name>A0A182FXZ3_ANOAL</name>
<evidence type="ECO:0000313" key="1">
    <source>
        <dbReference type="EnsemblMetazoa" id="AALB014500-PA"/>
    </source>
</evidence>
<dbReference type="EnsemblMetazoa" id="AALB014500-RA">
    <property type="protein sequence ID" value="AALB014500-PA"/>
    <property type="gene ID" value="AALB014500"/>
</dbReference>
<dbReference type="AlphaFoldDB" id="A0A182FXZ3"/>
<protein>
    <submittedName>
        <fullName evidence="1">Uncharacterized protein</fullName>
    </submittedName>
</protein>
<reference evidence="1 2" key="1">
    <citation type="journal article" date="2017" name="G3 (Bethesda)">
        <title>The Physical Genome Mapping of Anopheles albimanus Corrected Scaffold Misassemblies and Identified Interarm Rearrangements in Genus Anopheles.</title>
        <authorList>
            <person name="Artemov G.N."/>
            <person name="Peery A.N."/>
            <person name="Jiang X."/>
            <person name="Tu Z."/>
            <person name="Stegniy V.N."/>
            <person name="Sharakhova M.V."/>
            <person name="Sharakhov I.V."/>
        </authorList>
    </citation>
    <scope>NUCLEOTIDE SEQUENCE [LARGE SCALE GENOMIC DNA]</scope>
    <source>
        <strain evidence="1 2">ALBI9_A</strain>
    </source>
</reference>
<sequence>MEIWYTVTLWMCGFCSLCALVAVYMHCAGAVKELEGKKQSFPAAATAATAAVNYPKPKSNG</sequence>
<dbReference type="VEuPathDB" id="VectorBase:AALB014500"/>
<proteinExistence type="predicted"/>
<accession>A0A182FXZ3</accession>
<evidence type="ECO:0000313" key="2">
    <source>
        <dbReference type="Proteomes" id="UP000069272"/>
    </source>
</evidence>
<keyword evidence="2" id="KW-1185">Reference proteome</keyword>
<reference evidence="1" key="2">
    <citation type="submission" date="2022-08" db="UniProtKB">
        <authorList>
            <consortium name="EnsemblMetazoa"/>
        </authorList>
    </citation>
    <scope>IDENTIFICATION</scope>
    <source>
        <strain evidence="1">STECLA/ALBI9_A</strain>
    </source>
</reference>
<organism evidence="1 2">
    <name type="scientific">Anopheles albimanus</name>
    <name type="common">New world malaria mosquito</name>
    <dbReference type="NCBI Taxonomy" id="7167"/>
    <lineage>
        <taxon>Eukaryota</taxon>
        <taxon>Metazoa</taxon>
        <taxon>Ecdysozoa</taxon>
        <taxon>Arthropoda</taxon>
        <taxon>Hexapoda</taxon>
        <taxon>Insecta</taxon>
        <taxon>Pterygota</taxon>
        <taxon>Neoptera</taxon>
        <taxon>Endopterygota</taxon>
        <taxon>Diptera</taxon>
        <taxon>Nematocera</taxon>
        <taxon>Culicoidea</taxon>
        <taxon>Culicidae</taxon>
        <taxon>Anophelinae</taxon>
        <taxon>Anopheles</taxon>
    </lineage>
</organism>